<sequence>SFSSQTDDNAPRVQANCYCGAGRGYKLVAKLRIDATLGSIMLSLFLMRQVLLVGTLIILFLSPSQVWGFLLPTLPSINTDGKIIRSLSDDRIVFGRSYKEPHRRTVACNMNNNGANYLAPDFYVKKKEKESGIDTSDGEEEPKRGFFKRIKDRVSSTFGSKGDDETEANQKEGSGYKPNPLDGLRLRLAMAMSGLSNIDILSRRKEWVVACSKTRVGPGQIIPCVVNGLDIIIFASRDGTRLDAFANSCPHLGSPFDLATVERKPATQQGERIDGGVGDGCVDCIVCPVHRTAFEIQSGDVRGEWCPYPPVLGKVMGFTKPKNKLVKFAVRLKGKNVEVRIATSVKNVRNKEEQAEGMSNIQ</sequence>
<accession>A0AAD8YF66</accession>
<organism evidence="8 9">
    <name type="scientific">Skeletonema marinoi</name>
    <dbReference type="NCBI Taxonomy" id="267567"/>
    <lineage>
        <taxon>Eukaryota</taxon>
        <taxon>Sar</taxon>
        <taxon>Stramenopiles</taxon>
        <taxon>Ochrophyta</taxon>
        <taxon>Bacillariophyta</taxon>
        <taxon>Coscinodiscophyceae</taxon>
        <taxon>Thalassiosirophycidae</taxon>
        <taxon>Thalassiosirales</taxon>
        <taxon>Skeletonemataceae</taxon>
        <taxon>Skeletonema</taxon>
        <taxon>Skeletonema marinoi-dohrnii complex</taxon>
    </lineage>
</organism>
<dbReference type="Pfam" id="PF00355">
    <property type="entry name" value="Rieske"/>
    <property type="match status" value="1"/>
</dbReference>
<dbReference type="PROSITE" id="PS51296">
    <property type="entry name" value="RIESKE"/>
    <property type="match status" value="1"/>
</dbReference>
<dbReference type="AlphaFoldDB" id="A0AAD8YF66"/>
<protein>
    <recommendedName>
        <fullName evidence="7">Rieske domain-containing protein</fullName>
    </recommendedName>
</protein>
<feature type="domain" description="Rieske" evidence="7">
    <location>
        <begin position="208"/>
        <end position="309"/>
    </location>
</feature>
<evidence type="ECO:0000259" key="7">
    <source>
        <dbReference type="PROSITE" id="PS51296"/>
    </source>
</evidence>
<gene>
    <name evidence="8" type="ORF">QTG54_004373</name>
</gene>
<evidence type="ECO:0000256" key="1">
    <source>
        <dbReference type="ARBA" id="ARBA00022714"/>
    </source>
</evidence>
<dbReference type="GO" id="GO:0051537">
    <property type="term" value="F:2 iron, 2 sulfur cluster binding"/>
    <property type="evidence" value="ECO:0007669"/>
    <property type="project" value="UniProtKB-KW"/>
</dbReference>
<feature type="transmembrane region" description="Helical" evidence="6">
    <location>
        <begin position="50"/>
        <end position="70"/>
    </location>
</feature>
<name>A0AAD8YF66_9STRA</name>
<dbReference type="InterPro" id="IPR017941">
    <property type="entry name" value="Rieske_2Fe-2S"/>
</dbReference>
<keyword evidence="4" id="KW-0411">Iron-sulfur</keyword>
<dbReference type="SUPFAM" id="SSF50022">
    <property type="entry name" value="ISP domain"/>
    <property type="match status" value="1"/>
</dbReference>
<feature type="non-terminal residue" evidence="8">
    <location>
        <position position="1"/>
    </location>
</feature>
<evidence type="ECO:0000256" key="5">
    <source>
        <dbReference type="SAM" id="MobiDB-lite"/>
    </source>
</evidence>
<dbReference type="GO" id="GO:0046872">
    <property type="term" value="F:metal ion binding"/>
    <property type="evidence" value="ECO:0007669"/>
    <property type="project" value="UniProtKB-KW"/>
</dbReference>
<keyword evidence="6" id="KW-0472">Membrane</keyword>
<evidence type="ECO:0000256" key="4">
    <source>
        <dbReference type="ARBA" id="ARBA00023014"/>
    </source>
</evidence>
<dbReference type="Gene3D" id="2.102.10.10">
    <property type="entry name" value="Rieske [2Fe-2S] iron-sulphur domain"/>
    <property type="match status" value="1"/>
</dbReference>
<feature type="region of interest" description="Disordered" evidence="5">
    <location>
        <begin position="155"/>
        <end position="178"/>
    </location>
</feature>
<proteinExistence type="predicted"/>
<reference evidence="8" key="1">
    <citation type="submission" date="2023-06" db="EMBL/GenBank/DDBJ databases">
        <title>Survivors Of The Sea: Transcriptome response of Skeletonema marinoi to long-term dormancy.</title>
        <authorList>
            <person name="Pinder M.I.M."/>
            <person name="Kourtchenko O."/>
            <person name="Robertson E.K."/>
            <person name="Larsson T."/>
            <person name="Maumus F."/>
            <person name="Osuna-Cruz C.M."/>
            <person name="Vancaester E."/>
            <person name="Stenow R."/>
            <person name="Vandepoele K."/>
            <person name="Ploug H."/>
            <person name="Bruchert V."/>
            <person name="Godhe A."/>
            <person name="Topel M."/>
        </authorList>
    </citation>
    <scope>NUCLEOTIDE SEQUENCE</scope>
    <source>
        <strain evidence="8">R05AC</strain>
    </source>
</reference>
<evidence type="ECO:0000256" key="6">
    <source>
        <dbReference type="SAM" id="Phobius"/>
    </source>
</evidence>
<evidence type="ECO:0000256" key="2">
    <source>
        <dbReference type="ARBA" id="ARBA00022723"/>
    </source>
</evidence>
<comment type="caution">
    <text evidence="8">The sequence shown here is derived from an EMBL/GenBank/DDBJ whole genome shotgun (WGS) entry which is preliminary data.</text>
</comment>
<keyword evidence="6" id="KW-0812">Transmembrane</keyword>
<keyword evidence="2" id="KW-0479">Metal-binding</keyword>
<keyword evidence="6" id="KW-1133">Transmembrane helix</keyword>
<keyword evidence="3" id="KW-0408">Iron</keyword>
<evidence type="ECO:0000256" key="3">
    <source>
        <dbReference type="ARBA" id="ARBA00023004"/>
    </source>
</evidence>
<keyword evidence="1" id="KW-0001">2Fe-2S</keyword>
<evidence type="ECO:0000313" key="9">
    <source>
        <dbReference type="Proteomes" id="UP001224775"/>
    </source>
</evidence>
<dbReference type="InterPro" id="IPR036922">
    <property type="entry name" value="Rieske_2Fe-2S_sf"/>
</dbReference>
<dbReference type="EMBL" id="JATAAI010000006">
    <property type="protein sequence ID" value="KAK1745082.1"/>
    <property type="molecule type" value="Genomic_DNA"/>
</dbReference>
<keyword evidence="9" id="KW-1185">Reference proteome</keyword>
<evidence type="ECO:0000313" key="8">
    <source>
        <dbReference type="EMBL" id="KAK1745082.1"/>
    </source>
</evidence>
<dbReference type="Proteomes" id="UP001224775">
    <property type="component" value="Unassembled WGS sequence"/>
</dbReference>